<sequence>MNENTVYPMKTKIFHGVELVSIRHDLGPGLVRQVRFQGRSVHARLDHRKFLLEIGFGNLKQSMSGPSQPIRCLTLHNAVHMDTPIVVKYLFGGHQGGQHLFNHRPQSGIFWDHSNEERIEATWILLDSMLIHLQTQVFEEKKWHWNRFRHIKANIVPIIIDLAQRTLVPNDDYEDELRTLVRNLIPPFGMRRMVLSLVLSADPWNNAKVQLLPNRVCKGRAVGCYLGLALLSSKAYSKRDFAAACGKSVGFLRNYRRGARRMVVIAKEVSPALWNVELLVDAWNALSHTPPFINFFPTTNPKTYHPGNHPREGLRPRPSLRRRLSEVDRGQHPLSSFGTTWQFF</sequence>
<proteinExistence type="predicted"/>
<reference evidence="1" key="1">
    <citation type="submission" date="2016-04" db="EMBL/GenBank/DDBJ databases">
        <authorList>
            <person name="Evans L.H."/>
            <person name="Alamgir A."/>
            <person name="Owens N."/>
            <person name="Weber N.D."/>
            <person name="Virtaneva K."/>
            <person name="Barbian K."/>
            <person name="Babar A."/>
            <person name="Rosenke K."/>
        </authorList>
    </citation>
    <scope>NUCLEOTIDE SEQUENCE [LARGE SCALE GENOMIC DNA]</scope>
    <source>
        <strain evidence="1">CBS 101.48</strain>
    </source>
</reference>
<gene>
    <name evidence="1" type="primary">ABSGL_08574.1 scaffold 10421</name>
</gene>
<evidence type="ECO:0000313" key="2">
    <source>
        <dbReference type="Proteomes" id="UP000078561"/>
    </source>
</evidence>
<dbReference type="Proteomes" id="UP000078561">
    <property type="component" value="Unassembled WGS sequence"/>
</dbReference>
<accession>A0A168PPU9</accession>
<dbReference type="AlphaFoldDB" id="A0A168PPU9"/>
<keyword evidence="2" id="KW-1185">Reference proteome</keyword>
<protein>
    <submittedName>
        <fullName evidence="1">Uncharacterized protein</fullName>
    </submittedName>
</protein>
<organism evidence="1">
    <name type="scientific">Absidia glauca</name>
    <name type="common">Pin mould</name>
    <dbReference type="NCBI Taxonomy" id="4829"/>
    <lineage>
        <taxon>Eukaryota</taxon>
        <taxon>Fungi</taxon>
        <taxon>Fungi incertae sedis</taxon>
        <taxon>Mucoromycota</taxon>
        <taxon>Mucoromycotina</taxon>
        <taxon>Mucoromycetes</taxon>
        <taxon>Mucorales</taxon>
        <taxon>Cunninghamellaceae</taxon>
        <taxon>Absidia</taxon>
    </lineage>
</organism>
<name>A0A168PPU9_ABSGL</name>
<dbReference type="EMBL" id="LT554016">
    <property type="protein sequence ID" value="SAM02758.1"/>
    <property type="molecule type" value="Genomic_DNA"/>
</dbReference>
<evidence type="ECO:0000313" key="1">
    <source>
        <dbReference type="EMBL" id="SAM02758.1"/>
    </source>
</evidence>
<dbReference type="InParanoid" id="A0A168PPU9"/>